<dbReference type="EMBL" id="VSWD01000011">
    <property type="protein sequence ID" value="KAK3088642.1"/>
    <property type="molecule type" value="Genomic_DNA"/>
</dbReference>
<dbReference type="CDD" id="cd00091">
    <property type="entry name" value="NUC"/>
    <property type="match status" value="1"/>
</dbReference>
<name>A0AA88XND8_PINIB</name>
<gene>
    <name evidence="17" type="ORF">FSP39_021792</name>
</gene>
<dbReference type="GO" id="GO:0005743">
    <property type="term" value="C:mitochondrial inner membrane"/>
    <property type="evidence" value="ECO:0007669"/>
    <property type="project" value="TreeGrafter"/>
</dbReference>
<keyword evidence="8" id="KW-0460">Magnesium</keyword>
<evidence type="ECO:0000256" key="3">
    <source>
        <dbReference type="ARBA" id="ARBA00010052"/>
    </source>
</evidence>
<proteinExistence type="inferred from homology"/>
<evidence type="ECO:0000313" key="17">
    <source>
        <dbReference type="EMBL" id="KAK3088642.1"/>
    </source>
</evidence>
<organism evidence="17 18">
    <name type="scientific">Pinctada imbricata</name>
    <name type="common">Atlantic pearl-oyster</name>
    <name type="synonym">Pinctada martensii</name>
    <dbReference type="NCBI Taxonomy" id="66713"/>
    <lineage>
        <taxon>Eukaryota</taxon>
        <taxon>Metazoa</taxon>
        <taxon>Spiralia</taxon>
        <taxon>Lophotrochozoa</taxon>
        <taxon>Mollusca</taxon>
        <taxon>Bivalvia</taxon>
        <taxon>Autobranchia</taxon>
        <taxon>Pteriomorphia</taxon>
        <taxon>Pterioida</taxon>
        <taxon>Pterioidea</taxon>
        <taxon>Pteriidae</taxon>
        <taxon>Pinctada</taxon>
    </lineage>
</organism>
<evidence type="ECO:0000256" key="4">
    <source>
        <dbReference type="ARBA" id="ARBA00022722"/>
    </source>
</evidence>
<keyword evidence="4 14" id="KW-0540">Nuclease</keyword>
<dbReference type="EC" id="3.1.30.-" evidence="14"/>
<feature type="domain" description="ENPP1-3/EXOG-like endonuclease/phosphodiesterase" evidence="15">
    <location>
        <begin position="125"/>
        <end position="337"/>
    </location>
</feature>
<evidence type="ECO:0000259" key="16">
    <source>
        <dbReference type="SMART" id="SM00892"/>
    </source>
</evidence>
<dbReference type="SUPFAM" id="SSF54060">
    <property type="entry name" value="His-Me finger endonucleases"/>
    <property type="match status" value="1"/>
</dbReference>
<dbReference type="InterPro" id="IPR020821">
    <property type="entry name" value="ENPP1-3/EXOG-like_nuc-like"/>
</dbReference>
<evidence type="ECO:0000256" key="1">
    <source>
        <dbReference type="ARBA" id="ARBA00001946"/>
    </source>
</evidence>
<dbReference type="GO" id="GO:0000014">
    <property type="term" value="F:single-stranded DNA endodeoxyribonuclease activity"/>
    <property type="evidence" value="ECO:0007669"/>
    <property type="project" value="TreeGrafter"/>
</dbReference>
<keyword evidence="11" id="KW-1015">Disulfide bond</keyword>
<dbReference type="GO" id="GO:0006309">
    <property type="term" value="P:apoptotic DNA fragmentation"/>
    <property type="evidence" value="ECO:0007669"/>
    <property type="project" value="TreeGrafter"/>
</dbReference>
<feature type="active site" description="Proton acceptor" evidence="12">
    <location>
        <position position="191"/>
    </location>
</feature>
<evidence type="ECO:0000313" key="18">
    <source>
        <dbReference type="Proteomes" id="UP001186944"/>
    </source>
</evidence>
<comment type="similarity">
    <text evidence="3 14">Belongs to the DNA/RNA non-specific endonuclease family.</text>
</comment>
<dbReference type="GO" id="GO:0046872">
    <property type="term" value="F:metal ion binding"/>
    <property type="evidence" value="ECO:0007669"/>
    <property type="project" value="UniProtKB-KW"/>
</dbReference>
<keyword evidence="10" id="KW-0496">Mitochondrion</keyword>
<feature type="binding site" evidence="13">
    <location>
        <position position="223"/>
    </location>
    <ligand>
        <name>Mg(2+)</name>
        <dbReference type="ChEBI" id="CHEBI:18420"/>
        <note>catalytic</note>
    </ligand>
</feature>
<dbReference type="PANTHER" id="PTHR13966">
    <property type="entry name" value="ENDONUCLEASE RELATED"/>
    <property type="match status" value="1"/>
</dbReference>
<dbReference type="Gene3D" id="3.40.570.10">
    <property type="entry name" value="Extracellular Endonuclease, subunit A"/>
    <property type="match status" value="1"/>
</dbReference>
<protein>
    <recommendedName>
        <fullName evidence="14">Endonuclease</fullName>
        <ecNumber evidence="14">3.1.30.-</ecNumber>
    </recommendedName>
</protein>
<dbReference type="InterPro" id="IPR044925">
    <property type="entry name" value="His-Me_finger_sf"/>
</dbReference>
<evidence type="ECO:0000256" key="13">
    <source>
        <dbReference type="PIRSR" id="PIRSR640255-2"/>
    </source>
</evidence>
<dbReference type="SMART" id="SM00477">
    <property type="entry name" value="NUC"/>
    <property type="match status" value="1"/>
</dbReference>
<accession>A0AA88XND8</accession>
<comment type="caution">
    <text evidence="17">The sequence shown here is derived from an EMBL/GenBank/DDBJ whole genome shotgun (WGS) entry which is preliminary data.</text>
</comment>
<evidence type="ECO:0000256" key="10">
    <source>
        <dbReference type="ARBA" id="ARBA00023128"/>
    </source>
</evidence>
<dbReference type="PANTHER" id="PTHR13966:SF5">
    <property type="entry name" value="ENDONUCLEASE G, MITOCHONDRIAL"/>
    <property type="match status" value="1"/>
</dbReference>
<keyword evidence="9" id="KW-0809">Transit peptide</keyword>
<evidence type="ECO:0000256" key="8">
    <source>
        <dbReference type="ARBA" id="ARBA00022842"/>
    </source>
</evidence>
<keyword evidence="6 14" id="KW-0255">Endonuclease</keyword>
<dbReference type="GO" id="GO:0003676">
    <property type="term" value="F:nucleic acid binding"/>
    <property type="evidence" value="ECO:0007669"/>
    <property type="project" value="InterPro"/>
</dbReference>
<keyword evidence="5 13" id="KW-0479">Metal-binding</keyword>
<dbReference type="InterPro" id="IPR040255">
    <property type="entry name" value="Non-specific_endonuclease"/>
</dbReference>
<evidence type="ECO:0000256" key="2">
    <source>
        <dbReference type="ARBA" id="ARBA00004173"/>
    </source>
</evidence>
<dbReference type="SMART" id="SM00892">
    <property type="entry name" value="Endonuclease_NS"/>
    <property type="match status" value="1"/>
</dbReference>
<dbReference type="GO" id="GO:0005634">
    <property type="term" value="C:nucleus"/>
    <property type="evidence" value="ECO:0007669"/>
    <property type="project" value="TreeGrafter"/>
</dbReference>
<dbReference type="InterPro" id="IPR001604">
    <property type="entry name" value="Endo_G_ENPP1-like_dom"/>
</dbReference>
<dbReference type="GO" id="GO:0004521">
    <property type="term" value="F:RNA endonuclease activity"/>
    <property type="evidence" value="ECO:0007669"/>
    <property type="project" value="TreeGrafter"/>
</dbReference>
<evidence type="ECO:0000256" key="14">
    <source>
        <dbReference type="RuleBase" id="RU366055"/>
    </source>
</evidence>
<evidence type="ECO:0000256" key="9">
    <source>
        <dbReference type="ARBA" id="ARBA00022946"/>
    </source>
</evidence>
<keyword evidence="18" id="KW-1185">Reference proteome</keyword>
<evidence type="ECO:0000256" key="5">
    <source>
        <dbReference type="ARBA" id="ARBA00022723"/>
    </source>
</evidence>
<evidence type="ECO:0000256" key="7">
    <source>
        <dbReference type="ARBA" id="ARBA00022801"/>
    </source>
</evidence>
<evidence type="ECO:0000256" key="6">
    <source>
        <dbReference type="ARBA" id="ARBA00022759"/>
    </source>
</evidence>
<dbReference type="AlphaFoldDB" id="A0AA88XND8"/>
<dbReference type="Proteomes" id="UP001186944">
    <property type="component" value="Unassembled WGS sequence"/>
</dbReference>
<dbReference type="InterPro" id="IPR018524">
    <property type="entry name" value="DNA/RNA_endonuclease_AS"/>
</dbReference>
<comment type="subcellular location">
    <subcellularLocation>
        <location evidence="2">Mitochondrion</location>
    </subcellularLocation>
</comment>
<reference evidence="17" key="1">
    <citation type="submission" date="2019-08" db="EMBL/GenBank/DDBJ databases">
        <title>The improved chromosome-level genome for the pearl oyster Pinctada fucata martensii using PacBio sequencing and Hi-C.</title>
        <authorList>
            <person name="Zheng Z."/>
        </authorList>
    </citation>
    <scope>NUCLEOTIDE SEQUENCE</scope>
    <source>
        <strain evidence="17">ZZ-2019</strain>
        <tissue evidence="17">Adductor muscle</tissue>
    </source>
</reference>
<dbReference type="InterPro" id="IPR044929">
    <property type="entry name" value="DNA/RNA_non-sp_Endonuclease_sf"/>
</dbReference>
<keyword evidence="7 14" id="KW-0378">Hydrolase</keyword>
<evidence type="ECO:0000256" key="11">
    <source>
        <dbReference type="ARBA" id="ARBA00023157"/>
    </source>
</evidence>
<sequence>MRLMKVAVISGLSVCIGSYAGIEYERSKWKRRENLISSRLGVGGSEDGSPESASSNVLGSSQLWCHHFLPSAVSVVEASSQVPSTPLSSRTDLLFPSQTPGNNKLQRASEIMRHGYPSSDQLKHYDNYVLMYDRRNRNAYWVFEHLTPAQLDRDKKQSDRTKSVFLEDASVHPYFRSTNGDYKNSGYDRGHLAAAGNHRHSQEYMNQTFHLTNISPQVGKGFNRDIWNDLEKYVRSVGRKSRNLYVCTGPLYLPRKDPYDGKQYVKYEVIGKNNVAVPTHFFKVLLIEDNQGEFELQSFVLPNQEIPNGTKLRNFLVPIDSIERAAGFLLFDRLPKEKLRSINGKKI</sequence>
<dbReference type="FunFam" id="3.40.570.10:FF:000002">
    <property type="entry name" value="Endonuclease G, mitochondrial"/>
    <property type="match status" value="1"/>
</dbReference>
<dbReference type="PROSITE" id="PS01070">
    <property type="entry name" value="NUCLEASE_NON_SPEC"/>
    <property type="match status" value="1"/>
</dbReference>
<comment type="cofactor">
    <cofactor evidence="1 14">
        <name>Mg(2+)</name>
        <dbReference type="ChEBI" id="CHEBI:18420"/>
    </cofactor>
</comment>
<evidence type="ECO:0000256" key="12">
    <source>
        <dbReference type="PIRSR" id="PIRSR640255-1"/>
    </source>
</evidence>
<evidence type="ECO:0000259" key="15">
    <source>
        <dbReference type="SMART" id="SM00477"/>
    </source>
</evidence>
<feature type="domain" description="DNA/RNA non-specific endonuclease/pyrophosphatase/phosphodiesterase" evidence="16">
    <location>
        <begin position="124"/>
        <end position="337"/>
    </location>
</feature>
<dbReference type="Pfam" id="PF01223">
    <property type="entry name" value="Endonuclease_NS"/>
    <property type="match status" value="1"/>
</dbReference>